<name>A0A6L6Q274_9BURK</name>
<evidence type="ECO:0000313" key="3">
    <source>
        <dbReference type="Proteomes" id="UP000484015"/>
    </source>
</evidence>
<reference evidence="2 3" key="1">
    <citation type="submission" date="2019-11" db="EMBL/GenBank/DDBJ databases">
        <title>Type strains purchased from KCTC, JCM and DSMZ.</title>
        <authorList>
            <person name="Lu H."/>
        </authorList>
    </citation>
    <scope>NUCLEOTIDE SEQUENCE [LARGE SCALE GENOMIC DNA]</scope>
    <source>
        <strain evidence="2 3">KCTC 42409</strain>
    </source>
</reference>
<evidence type="ECO:0000313" key="2">
    <source>
        <dbReference type="EMBL" id="MTW03963.1"/>
    </source>
</evidence>
<proteinExistence type="predicted"/>
<protein>
    <recommendedName>
        <fullName evidence="1">Knr4/Smi1-like domain-containing protein</fullName>
    </recommendedName>
</protein>
<sequence length="161" mass="17782">MLTLGRRGFVTAETARESVLLQFENAIGATLPDAYRIFLVSTGGETPKMNSFPLGSGVDAWETEVSFFGLQTGAYCLHSVPENFKEYAGRIPHHLVPIGIDPGGNLICLSIAEDRCGQIFFADHDYFSYDGDEPTDDGVEFLASSFESFFGSLRDYSDEWK</sequence>
<keyword evidence="3" id="KW-1185">Reference proteome</keyword>
<dbReference type="InterPro" id="IPR037883">
    <property type="entry name" value="Knr4/Smi1-like_sf"/>
</dbReference>
<dbReference type="Pfam" id="PF09346">
    <property type="entry name" value="SMI1_KNR4"/>
    <property type="match status" value="1"/>
</dbReference>
<dbReference type="Proteomes" id="UP000484015">
    <property type="component" value="Unassembled WGS sequence"/>
</dbReference>
<dbReference type="EMBL" id="WNLA01000012">
    <property type="protein sequence ID" value="MTW03963.1"/>
    <property type="molecule type" value="Genomic_DNA"/>
</dbReference>
<dbReference type="InterPro" id="IPR018958">
    <property type="entry name" value="Knr4/Smi1-like_dom"/>
</dbReference>
<dbReference type="SUPFAM" id="SSF160631">
    <property type="entry name" value="SMI1/KNR4-like"/>
    <property type="match status" value="1"/>
</dbReference>
<dbReference type="AlphaFoldDB" id="A0A6L6Q274"/>
<comment type="caution">
    <text evidence="2">The sequence shown here is derived from an EMBL/GenBank/DDBJ whole genome shotgun (WGS) entry which is preliminary data.</text>
</comment>
<dbReference type="Gene3D" id="3.40.1580.10">
    <property type="entry name" value="SMI1/KNR4-like"/>
    <property type="match status" value="1"/>
</dbReference>
<accession>A0A6L6Q274</accession>
<organism evidence="2 3">
    <name type="scientific">Pseudoduganella ginsengisoli</name>
    <dbReference type="NCBI Taxonomy" id="1462440"/>
    <lineage>
        <taxon>Bacteria</taxon>
        <taxon>Pseudomonadati</taxon>
        <taxon>Pseudomonadota</taxon>
        <taxon>Betaproteobacteria</taxon>
        <taxon>Burkholderiales</taxon>
        <taxon>Oxalobacteraceae</taxon>
        <taxon>Telluria group</taxon>
        <taxon>Pseudoduganella</taxon>
    </lineage>
</organism>
<gene>
    <name evidence="2" type="ORF">GM668_17930</name>
</gene>
<evidence type="ECO:0000259" key="1">
    <source>
        <dbReference type="Pfam" id="PF09346"/>
    </source>
</evidence>
<feature type="domain" description="Knr4/Smi1-like" evidence="1">
    <location>
        <begin position="16"/>
        <end position="150"/>
    </location>
</feature>